<feature type="domain" description="DUF5703" evidence="1">
    <location>
        <begin position="11"/>
        <end position="300"/>
    </location>
</feature>
<dbReference type="RefSeq" id="WP_188498593.1">
    <property type="nucleotide sequence ID" value="NZ_BMFV01000032.1"/>
</dbReference>
<gene>
    <name evidence="2" type="ORF">GCM10007096_34090</name>
</gene>
<dbReference type="EMBL" id="BMFV01000032">
    <property type="protein sequence ID" value="GGH86421.1"/>
    <property type="molecule type" value="Genomic_DNA"/>
</dbReference>
<dbReference type="AlphaFoldDB" id="A0A8J3EN12"/>
<reference evidence="2" key="2">
    <citation type="submission" date="2020-09" db="EMBL/GenBank/DDBJ databases">
        <authorList>
            <person name="Sun Q."/>
            <person name="Zhou Y."/>
        </authorList>
    </citation>
    <scope>NUCLEOTIDE SEQUENCE</scope>
    <source>
        <strain evidence="2">CGMCC 1.12777</strain>
    </source>
</reference>
<dbReference type="InterPro" id="IPR043757">
    <property type="entry name" value="DUF5703_N"/>
</dbReference>
<organism evidence="2 3">
    <name type="scientific">Pullulanibacillus pueri</name>
    <dbReference type="NCBI Taxonomy" id="1437324"/>
    <lineage>
        <taxon>Bacteria</taxon>
        <taxon>Bacillati</taxon>
        <taxon>Bacillota</taxon>
        <taxon>Bacilli</taxon>
        <taxon>Bacillales</taxon>
        <taxon>Sporolactobacillaceae</taxon>
        <taxon>Pullulanibacillus</taxon>
    </lineage>
</organism>
<protein>
    <recommendedName>
        <fullName evidence="1">DUF5703 domain-containing protein</fullName>
    </recommendedName>
</protein>
<keyword evidence="3" id="KW-1185">Reference proteome</keyword>
<sequence>MKVDLNNYNIIWHSQSQNSSESMPVGGHDIGLNVWVEQGDIYFYIDRSGSFDENNQMLKLGRVKLRLSPNPFRNGTEFTQELKLLDGYMEIKGKTANGLEACVLLWVDVFHPVIHLEIKCKQPIQTEISYENWRMQERKIPHDRRMACLSTVGYPGEVTTKPDYVNFHEDDILFYHRNRNDELFFDKVVDQQGLTDYKDKLWNPQKNNTFGGIVRGEGMKASSIEGGSYIRTPHMTWKLVSVQPQTNHHIAIYLHTEQTETFEQWQNRLYETVSKTESKVDESKEYSKQWWNNFWKRSYISIDPDRKIEDKQPWQVGRNYNLFRYMLGCNAFGTYPTKFNGGLFTSDPSFVMKDEAWENETPDFRKWGGGSFTAQNQRLVYWPLLKSGDYELMKPQFDFYSRALTNAEIRTNVYWGHGGCSFTEQLENFGLPIGWGWGWLDSPDKVHCRRPFNDSTEQMAPWIKYHYVNQLEFSFMIMKYHFYSGADIQEYIPFIESSLTFFDEHYQYMYALETTKKLDENGKLVLFPSTACETYKLAMNPSDLVAALDANVQAILGLPEKYITDERKAYYRELRGRIPELQFREIKGKKTIAPAESWKGIINVEIPQLYPVFPYEQYGIGKRDMQVAIDTWHYGTDIPEQKNHISWHQDGIFCARLGLTDEAAAIAIKKLSNGNCRFPAFWGPGHDWLPDHNWGGTGMIGLQDMLMQQVGEKIYILPAWPKDWDVDFKLHASGRTVIEGCVRDGCLEDLVVTPNSRSVDVVNCWG</sequence>
<evidence type="ECO:0000313" key="3">
    <source>
        <dbReference type="Proteomes" id="UP000656813"/>
    </source>
</evidence>
<name>A0A8J3EN12_9BACL</name>
<reference evidence="2" key="1">
    <citation type="journal article" date="2014" name="Int. J. Syst. Evol. Microbiol.">
        <title>Complete genome sequence of Corynebacterium casei LMG S-19264T (=DSM 44701T), isolated from a smear-ripened cheese.</title>
        <authorList>
            <consortium name="US DOE Joint Genome Institute (JGI-PGF)"/>
            <person name="Walter F."/>
            <person name="Albersmeier A."/>
            <person name="Kalinowski J."/>
            <person name="Ruckert C."/>
        </authorList>
    </citation>
    <scope>NUCLEOTIDE SEQUENCE</scope>
    <source>
        <strain evidence="2">CGMCC 1.12777</strain>
    </source>
</reference>
<accession>A0A8J3EN12</accession>
<dbReference type="Pfam" id="PF18961">
    <property type="entry name" value="DUF5703_N"/>
    <property type="match status" value="1"/>
</dbReference>
<evidence type="ECO:0000313" key="2">
    <source>
        <dbReference type="EMBL" id="GGH86421.1"/>
    </source>
</evidence>
<dbReference type="GO" id="GO:0005975">
    <property type="term" value="P:carbohydrate metabolic process"/>
    <property type="evidence" value="ECO:0007669"/>
    <property type="project" value="InterPro"/>
</dbReference>
<proteinExistence type="predicted"/>
<dbReference type="Gene3D" id="1.50.10.10">
    <property type="match status" value="1"/>
</dbReference>
<dbReference type="InterPro" id="IPR012341">
    <property type="entry name" value="6hp_glycosidase-like_sf"/>
</dbReference>
<comment type="caution">
    <text evidence="2">The sequence shown here is derived from an EMBL/GenBank/DDBJ whole genome shotgun (WGS) entry which is preliminary data.</text>
</comment>
<evidence type="ECO:0000259" key="1">
    <source>
        <dbReference type="Pfam" id="PF18961"/>
    </source>
</evidence>
<dbReference type="Proteomes" id="UP000656813">
    <property type="component" value="Unassembled WGS sequence"/>
</dbReference>
<dbReference type="SUPFAM" id="SSF48208">
    <property type="entry name" value="Six-hairpin glycosidases"/>
    <property type="match status" value="1"/>
</dbReference>
<dbReference type="InterPro" id="IPR008928">
    <property type="entry name" value="6-hairpin_glycosidase_sf"/>
</dbReference>